<dbReference type="EMBL" id="DOLB01000049">
    <property type="protein sequence ID" value="HBT48718.1"/>
    <property type="molecule type" value="Genomic_DNA"/>
</dbReference>
<sequence>MMKIYGDLHIHIGRTEKGISVKVAASKDLTVLSILERSLLKGINVVGIVDCASPPVIHEIKRYCEEGVLSCIEGGGLKYKGKVTLILGSEIEIGGEEEGSPHLIGYFKSIEDIFSFSEKIGKYMKNIRLSSQRVSLNSEQAVEVIKSCNGIAVPAHVFTPFKSYYGSCTDRLHKVFKDRYKEIEAVELGLSADSDMADQIEELSLKIFLSNSDAHSLNKIGREFNVFEVEEANFEEILMALKREKGRKVVKNYGLDPKLGKYHRTFCLECGYIAKETPPVRRCPRCGSDKVLMGVRDRIEEIKDYDTRHPDFRPPYIYQIPLEFIPNIGKRTVEKLVHHFGSELYALHEASYEDLEKVVGEKNALNILKARNGELTVSSGGGGIYGKVLLE</sequence>
<comment type="caution">
    <text evidence="1">The sequence shown here is derived from an EMBL/GenBank/DDBJ whole genome shotgun (WGS) entry which is preliminary data.</text>
</comment>
<dbReference type="AlphaFoldDB" id="A0A124FCU5"/>
<dbReference type="InterPro" id="IPR016195">
    <property type="entry name" value="Pol/histidinol_Pase-like"/>
</dbReference>
<dbReference type="CDD" id="cd19067">
    <property type="entry name" value="PfuEndoQ-like"/>
    <property type="match status" value="1"/>
</dbReference>
<accession>A0A124FCU5</accession>
<dbReference type="PANTHER" id="PTHR40084:SF1">
    <property type="entry name" value="PHOSPHOTRANSFERASE"/>
    <property type="match status" value="1"/>
</dbReference>
<evidence type="ECO:0000313" key="2">
    <source>
        <dbReference type="Proteomes" id="UP000264445"/>
    </source>
</evidence>
<dbReference type="Proteomes" id="UP000264445">
    <property type="component" value="Unassembled WGS sequence"/>
</dbReference>
<dbReference type="Gene3D" id="1.10.150.20">
    <property type="entry name" value="5' to 3' exonuclease, C-terminal subdomain"/>
    <property type="match status" value="1"/>
</dbReference>
<reference evidence="1 2" key="1">
    <citation type="journal article" date="2018" name="Nat. Biotechnol.">
        <title>A standardized bacterial taxonomy based on genome phylogeny substantially revises the tree of life.</title>
        <authorList>
            <person name="Parks D.H."/>
            <person name="Chuvochina M."/>
            <person name="Waite D.W."/>
            <person name="Rinke C."/>
            <person name="Skarshewski A."/>
            <person name="Chaumeil P.A."/>
            <person name="Hugenholtz P."/>
        </authorList>
    </citation>
    <scope>NUCLEOTIDE SEQUENCE [LARGE SCALE GENOMIC DNA]</scope>
    <source>
        <strain evidence="1">UBA12544</strain>
    </source>
</reference>
<dbReference type="PANTHER" id="PTHR40084">
    <property type="entry name" value="PHOSPHOHYDROLASE, PHP FAMILY"/>
    <property type="match status" value="1"/>
</dbReference>
<name>A0A124FCU5_9THEO</name>
<protein>
    <submittedName>
        <fullName evidence="1">Histidinol-phosphatase</fullName>
    </submittedName>
</protein>
<dbReference type="InterPro" id="IPR010994">
    <property type="entry name" value="RuvA_2-like"/>
</dbReference>
<dbReference type="Gene3D" id="3.20.20.140">
    <property type="entry name" value="Metal-dependent hydrolases"/>
    <property type="match status" value="1"/>
</dbReference>
<proteinExistence type="predicted"/>
<dbReference type="Pfam" id="PF13263">
    <property type="entry name" value="PHP_C"/>
    <property type="match status" value="1"/>
</dbReference>
<gene>
    <name evidence="1" type="ORF">DEA61_02430</name>
</gene>
<dbReference type="SUPFAM" id="SSF89550">
    <property type="entry name" value="PHP domain-like"/>
    <property type="match status" value="1"/>
</dbReference>
<organism evidence="1 2">
    <name type="scientific">Caldanaerobacter subterraneus</name>
    <dbReference type="NCBI Taxonomy" id="911092"/>
    <lineage>
        <taxon>Bacteria</taxon>
        <taxon>Bacillati</taxon>
        <taxon>Bacillota</taxon>
        <taxon>Clostridia</taxon>
        <taxon>Thermoanaerobacterales</taxon>
        <taxon>Thermoanaerobacteraceae</taxon>
        <taxon>Caldanaerobacter</taxon>
    </lineage>
</organism>
<dbReference type="SUPFAM" id="SSF47781">
    <property type="entry name" value="RuvA domain 2-like"/>
    <property type="match status" value="1"/>
</dbReference>
<evidence type="ECO:0000313" key="1">
    <source>
        <dbReference type="EMBL" id="HBT48718.1"/>
    </source>
</evidence>